<sequence>MRSVPVCPPPSVGNEPARGEAEGKLVEAPCAEVPQLGEETSEDGRVTEVHSVAWILPLGFYLLSSLIA</sequence>
<evidence type="ECO:0000256" key="1">
    <source>
        <dbReference type="SAM" id="MobiDB-lite"/>
    </source>
</evidence>
<proteinExistence type="predicted"/>
<keyword evidence="3" id="KW-1185">Reference proteome</keyword>
<evidence type="ECO:0000313" key="3">
    <source>
        <dbReference type="Proteomes" id="UP000190648"/>
    </source>
</evidence>
<dbReference type="AlphaFoldDB" id="A0A1V4JRX7"/>
<feature type="compositionally biased region" description="Pro residues" evidence="1">
    <location>
        <begin position="1"/>
        <end position="11"/>
    </location>
</feature>
<dbReference type="Proteomes" id="UP000190648">
    <property type="component" value="Unassembled WGS sequence"/>
</dbReference>
<gene>
    <name evidence="2" type="ORF">AV530_001332</name>
</gene>
<dbReference type="EMBL" id="LSYS01006700">
    <property type="protein sequence ID" value="OPJ74477.1"/>
    <property type="molecule type" value="Genomic_DNA"/>
</dbReference>
<reference evidence="2 3" key="1">
    <citation type="submission" date="2016-02" db="EMBL/GenBank/DDBJ databases">
        <title>Band-tailed pigeon sequencing and assembly.</title>
        <authorList>
            <person name="Soares A.E."/>
            <person name="Novak B.J."/>
            <person name="Rice E.S."/>
            <person name="O'Connell B."/>
            <person name="Chang D."/>
            <person name="Weber S."/>
            <person name="Shapiro B."/>
        </authorList>
    </citation>
    <scope>NUCLEOTIDE SEQUENCE [LARGE SCALE GENOMIC DNA]</scope>
    <source>
        <strain evidence="2">BTP2013</strain>
        <tissue evidence="2">Blood</tissue>
    </source>
</reference>
<evidence type="ECO:0000313" key="2">
    <source>
        <dbReference type="EMBL" id="OPJ74477.1"/>
    </source>
</evidence>
<organism evidence="2 3">
    <name type="scientific">Patagioenas fasciata monilis</name>
    <dbReference type="NCBI Taxonomy" id="372326"/>
    <lineage>
        <taxon>Eukaryota</taxon>
        <taxon>Metazoa</taxon>
        <taxon>Chordata</taxon>
        <taxon>Craniata</taxon>
        <taxon>Vertebrata</taxon>
        <taxon>Euteleostomi</taxon>
        <taxon>Archelosauria</taxon>
        <taxon>Archosauria</taxon>
        <taxon>Dinosauria</taxon>
        <taxon>Saurischia</taxon>
        <taxon>Theropoda</taxon>
        <taxon>Coelurosauria</taxon>
        <taxon>Aves</taxon>
        <taxon>Neognathae</taxon>
        <taxon>Neoaves</taxon>
        <taxon>Columbimorphae</taxon>
        <taxon>Columbiformes</taxon>
        <taxon>Columbidae</taxon>
        <taxon>Patagioenas</taxon>
    </lineage>
</organism>
<comment type="caution">
    <text evidence="2">The sequence shown here is derived from an EMBL/GenBank/DDBJ whole genome shotgun (WGS) entry which is preliminary data.</text>
</comment>
<protein>
    <submittedName>
        <fullName evidence="2">Uncharacterized protein</fullName>
    </submittedName>
</protein>
<accession>A0A1V4JRX7</accession>
<feature type="region of interest" description="Disordered" evidence="1">
    <location>
        <begin position="1"/>
        <end position="23"/>
    </location>
</feature>
<name>A0A1V4JRX7_PATFA</name>